<accession>A0ABR9PJU2</accession>
<proteinExistence type="predicted"/>
<dbReference type="RefSeq" id="WP_227026984.1">
    <property type="nucleotide sequence ID" value="NZ_CBCSIP010000069.1"/>
</dbReference>
<dbReference type="EMBL" id="JAAIYO010000002">
    <property type="protein sequence ID" value="MBE4748170.1"/>
    <property type="molecule type" value="Genomic_DNA"/>
</dbReference>
<dbReference type="PROSITE" id="PS01102">
    <property type="entry name" value="ZF_DKSA_1"/>
    <property type="match status" value="1"/>
</dbReference>
<feature type="zinc finger region" description="dksA C4-type" evidence="4">
    <location>
        <begin position="65"/>
        <end position="89"/>
    </location>
</feature>
<keyword evidence="3" id="KW-0862">Zinc</keyword>
<keyword evidence="7" id="KW-1185">Reference proteome</keyword>
<organism evidence="6 7">
    <name type="scientific">Corallococcus soli</name>
    <dbReference type="NCBI Taxonomy" id="2710757"/>
    <lineage>
        <taxon>Bacteria</taxon>
        <taxon>Pseudomonadati</taxon>
        <taxon>Myxococcota</taxon>
        <taxon>Myxococcia</taxon>
        <taxon>Myxococcales</taxon>
        <taxon>Cystobacterineae</taxon>
        <taxon>Myxococcaceae</taxon>
        <taxon>Corallococcus</taxon>
    </lineage>
</organism>
<evidence type="ECO:0000256" key="1">
    <source>
        <dbReference type="ARBA" id="ARBA00022723"/>
    </source>
</evidence>
<sequence length="100" mass="10889">MSTDPMSLQARQMLRCRCDALRGQELSARSAPSGSGARFSSKERLELAEVEAALVRIDEDRFGGCEDCGGAIGRQRLLAVPEARYCLGCADRRRGLEAGR</sequence>
<dbReference type="Gene3D" id="1.20.120.910">
    <property type="entry name" value="DksA, coiled-coil domain"/>
    <property type="match status" value="1"/>
</dbReference>
<dbReference type="PROSITE" id="PS51128">
    <property type="entry name" value="ZF_DKSA_2"/>
    <property type="match status" value="1"/>
</dbReference>
<keyword evidence="2" id="KW-0863">Zinc-finger</keyword>
<evidence type="ECO:0000259" key="5">
    <source>
        <dbReference type="Pfam" id="PF01258"/>
    </source>
</evidence>
<comment type="caution">
    <text evidence="6">The sequence shown here is derived from an EMBL/GenBank/DDBJ whole genome shotgun (WGS) entry which is preliminary data.</text>
</comment>
<dbReference type="SUPFAM" id="SSF57716">
    <property type="entry name" value="Glucocorticoid receptor-like (DNA-binding domain)"/>
    <property type="match status" value="1"/>
</dbReference>
<name>A0ABR9PJU2_9BACT</name>
<feature type="domain" description="Zinc finger DksA/TraR C4-type" evidence="5">
    <location>
        <begin position="62"/>
        <end position="93"/>
    </location>
</feature>
<dbReference type="Proteomes" id="UP001516472">
    <property type="component" value="Unassembled WGS sequence"/>
</dbReference>
<dbReference type="PANTHER" id="PTHR33823:SF4">
    <property type="entry name" value="GENERAL STRESS PROTEIN 16O"/>
    <property type="match status" value="1"/>
</dbReference>
<evidence type="ECO:0000256" key="3">
    <source>
        <dbReference type="ARBA" id="ARBA00022833"/>
    </source>
</evidence>
<reference evidence="6 7" key="1">
    <citation type="submission" date="2020-02" db="EMBL/GenBank/DDBJ databases">
        <authorList>
            <person name="Babadi Z.K."/>
            <person name="Risdian C."/>
            <person name="Ebrahimipour G.H."/>
            <person name="Wink J."/>
        </authorList>
    </citation>
    <scope>NUCLEOTIDE SEQUENCE [LARGE SCALE GENOMIC DNA]</scope>
    <source>
        <strain evidence="6 7">ZKHCc1 1396</strain>
    </source>
</reference>
<evidence type="ECO:0000313" key="7">
    <source>
        <dbReference type="Proteomes" id="UP001516472"/>
    </source>
</evidence>
<evidence type="ECO:0000256" key="2">
    <source>
        <dbReference type="ARBA" id="ARBA00022771"/>
    </source>
</evidence>
<evidence type="ECO:0000256" key="4">
    <source>
        <dbReference type="PROSITE-ProRule" id="PRU00510"/>
    </source>
</evidence>
<dbReference type="InterPro" id="IPR000962">
    <property type="entry name" value="Znf_DskA_TraR"/>
</dbReference>
<protein>
    <submittedName>
        <fullName evidence="6">TraR/DksA family transcriptional regulator</fullName>
    </submittedName>
</protein>
<gene>
    <name evidence="6" type="ORF">G4177_08245</name>
</gene>
<dbReference type="PANTHER" id="PTHR33823">
    <property type="entry name" value="RNA POLYMERASE-BINDING TRANSCRIPTION FACTOR DKSA-RELATED"/>
    <property type="match status" value="1"/>
</dbReference>
<dbReference type="InterPro" id="IPR020458">
    <property type="entry name" value="Znf_DskA_TraR_CS"/>
</dbReference>
<evidence type="ECO:0000313" key="6">
    <source>
        <dbReference type="EMBL" id="MBE4748170.1"/>
    </source>
</evidence>
<dbReference type="Pfam" id="PF01258">
    <property type="entry name" value="zf-dskA_traR"/>
    <property type="match status" value="1"/>
</dbReference>
<keyword evidence="1" id="KW-0479">Metal-binding</keyword>